<gene>
    <name evidence="9" type="ORF">E3P99_01799</name>
</gene>
<keyword evidence="3 6" id="KW-1133">Transmembrane helix</keyword>
<evidence type="ECO:0000256" key="6">
    <source>
        <dbReference type="SAM" id="Phobius"/>
    </source>
</evidence>
<feature type="region of interest" description="Disordered" evidence="5">
    <location>
        <begin position="339"/>
        <end position="358"/>
    </location>
</feature>
<evidence type="ECO:0000256" key="4">
    <source>
        <dbReference type="ARBA" id="ARBA00023136"/>
    </source>
</evidence>
<feature type="domain" description="Peroxin/Ferlin" evidence="8">
    <location>
        <begin position="359"/>
        <end position="392"/>
    </location>
</feature>
<dbReference type="Proteomes" id="UP000310189">
    <property type="component" value="Unassembled WGS sequence"/>
</dbReference>
<proteinExistence type="predicted"/>
<dbReference type="OrthoDB" id="5586090at2759"/>
<comment type="subcellular location">
    <subcellularLocation>
        <location evidence="1">Endomembrane system</location>
        <topology evidence="1">Multi-pass membrane protein</topology>
    </subcellularLocation>
</comment>
<feature type="region of interest" description="Disordered" evidence="5">
    <location>
        <begin position="312"/>
        <end position="334"/>
    </location>
</feature>
<dbReference type="GO" id="GO:0007031">
    <property type="term" value="P:peroxisome organization"/>
    <property type="evidence" value="ECO:0007669"/>
    <property type="project" value="UniProtKB-ARBA"/>
</dbReference>
<protein>
    <recommendedName>
        <fullName evidence="7 8">Peroxin/Ferlin domain-containing protein</fullName>
    </recommendedName>
</protein>
<evidence type="ECO:0000259" key="7">
    <source>
        <dbReference type="SMART" id="SM00693"/>
    </source>
</evidence>
<keyword evidence="10" id="KW-1185">Reference proteome</keyword>
<dbReference type="InterPro" id="IPR006614">
    <property type="entry name" value="Peroxin/Ferlin"/>
</dbReference>
<reference evidence="9 10" key="1">
    <citation type="submission" date="2019-03" db="EMBL/GenBank/DDBJ databases">
        <title>Sequencing 23 genomes of Wallemia ichthyophaga.</title>
        <authorList>
            <person name="Gostincar C."/>
        </authorList>
    </citation>
    <scope>NUCLEOTIDE SEQUENCE [LARGE SCALE GENOMIC DNA]</scope>
    <source>
        <strain evidence="9 10">EXF-5753</strain>
    </source>
</reference>
<dbReference type="GO" id="GO:0012505">
    <property type="term" value="C:endomembrane system"/>
    <property type="evidence" value="ECO:0007669"/>
    <property type="project" value="UniProtKB-SubCell"/>
</dbReference>
<evidence type="ECO:0000256" key="5">
    <source>
        <dbReference type="SAM" id="MobiDB-lite"/>
    </source>
</evidence>
<name>A0A4T0FMU1_9BASI</name>
<evidence type="ECO:0000313" key="10">
    <source>
        <dbReference type="Proteomes" id="UP000310189"/>
    </source>
</evidence>
<dbReference type="EMBL" id="SPNW01000023">
    <property type="protein sequence ID" value="TIA89937.1"/>
    <property type="molecule type" value="Genomic_DNA"/>
</dbReference>
<dbReference type="InterPro" id="IPR052646">
    <property type="entry name" value="Peroxisomal_PEX28-32"/>
</dbReference>
<dbReference type="PANTHER" id="PTHR31679">
    <property type="entry name" value="PEROXISOMAL MEMBRANE PROTEIN PEX30-RELATED"/>
    <property type="match status" value="1"/>
</dbReference>
<evidence type="ECO:0000256" key="2">
    <source>
        <dbReference type="ARBA" id="ARBA00022692"/>
    </source>
</evidence>
<feature type="region of interest" description="Disordered" evidence="5">
    <location>
        <begin position="265"/>
        <end position="299"/>
    </location>
</feature>
<evidence type="ECO:0000259" key="8">
    <source>
        <dbReference type="SMART" id="SM00694"/>
    </source>
</evidence>
<dbReference type="GO" id="GO:0005778">
    <property type="term" value="C:peroxisomal membrane"/>
    <property type="evidence" value="ECO:0007669"/>
    <property type="project" value="TreeGrafter"/>
</dbReference>
<dbReference type="SMART" id="SM00693">
    <property type="entry name" value="DysFN"/>
    <property type="match status" value="1"/>
</dbReference>
<feature type="domain" description="Peroxin/Ferlin" evidence="7">
    <location>
        <begin position="191"/>
        <end position="262"/>
    </location>
</feature>
<keyword evidence="4 6" id="KW-0472">Membrane</keyword>
<dbReference type="Pfam" id="PF06398">
    <property type="entry name" value="Pex24p"/>
    <property type="match status" value="1"/>
</dbReference>
<accession>A0A4T0FMU1</accession>
<comment type="caution">
    <text evidence="9">The sequence shown here is derived from an EMBL/GenBank/DDBJ whole genome shotgun (WGS) entry which is preliminary data.</text>
</comment>
<dbReference type="SMART" id="SM00694">
    <property type="entry name" value="DysFC"/>
    <property type="match status" value="1"/>
</dbReference>
<dbReference type="PANTHER" id="PTHR31679:SF2">
    <property type="entry name" value="PEROXISOMAL MEMBRANE PROTEIN PEX30-RELATED"/>
    <property type="match status" value="1"/>
</dbReference>
<dbReference type="InterPro" id="IPR010482">
    <property type="entry name" value="TECPR1-like_DysF"/>
</dbReference>
<evidence type="ECO:0000256" key="3">
    <source>
        <dbReference type="ARBA" id="ARBA00022989"/>
    </source>
</evidence>
<dbReference type="AlphaFoldDB" id="A0A4T0FMU1"/>
<feature type="transmembrane region" description="Helical" evidence="6">
    <location>
        <begin position="35"/>
        <end position="68"/>
    </location>
</feature>
<feature type="compositionally biased region" description="Basic and acidic residues" evidence="5">
    <location>
        <begin position="279"/>
        <end position="288"/>
    </location>
</feature>
<feature type="compositionally biased region" description="Polar residues" evidence="5">
    <location>
        <begin position="314"/>
        <end position="325"/>
    </location>
</feature>
<evidence type="ECO:0000313" key="9">
    <source>
        <dbReference type="EMBL" id="TIA89937.1"/>
    </source>
</evidence>
<evidence type="ECO:0000256" key="1">
    <source>
        <dbReference type="ARBA" id="ARBA00004127"/>
    </source>
</evidence>
<keyword evidence="2 6" id="KW-0812">Transmembrane</keyword>
<sequence>MGKGDEEMQNLLIEFTELLRCLSIFIDLVQFKKKVYSAIFILGVNLCILYVNWVEIAALLAATAWCYWNRNTYQQSPSNAVKSDKDIGHSVIYLEKINIGLHEFKLQHYSYKHWSVAAAVAAVLRVALPRRFFYALAFTSVILVNSNEFFVIVDSLQSDYSLKDKRVGFIAYVKDRLKTLKRNKSKNKSKETLFRFEIYENQRWWMGLDWTHALLPGERPTWSDASLNPVLPPTTFNLPQDTSTMDKVVYTWTWADESWLVATPGQPRPFKQLPLPNVGEEKDEKSDNSTHSFSVDRSGAEKALKQGLAKFNRHSVQMGESNQKSAGGDDKQLHRRTSIDSVAGTGHESGTVDGVDEHGWSYGDNQWERWSSKNGMGCYTRRRKWMRTAVLKQVLLE</sequence>
<organism evidence="9 10">
    <name type="scientific">Wallemia hederae</name>
    <dbReference type="NCBI Taxonomy" id="1540922"/>
    <lineage>
        <taxon>Eukaryota</taxon>
        <taxon>Fungi</taxon>
        <taxon>Dikarya</taxon>
        <taxon>Basidiomycota</taxon>
        <taxon>Wallemiomycotina</taxon>
        <taxon>Wallemiomycetes</taxon>
        <taxon>Wallemiales</taxon>
        <taxon>Wallemiaceae</taxon>
        <taxon>Wallemia</taxon>
    </lineage>
</organism>